<accession>A0A5D2HJ58</accession>
<dbReference type="AlphaFoldDB" id="A0A5D2HJ58"/>
<gene>
    <name evidence="2" type="ORF">ES288_A01G074600v1</name>
</gene>
<organism evidence="2 3">
    <name type="scientific">Gossypium darwinii</name>
    <name type="common">Darwin's cotton</name>
    <name type="synonym">Gossypium barbadense var. darwinii</name>
    <dbReference type="NCBI Taxonomy" id="34276"/>
    <lineage>
        <taxon>Eukaryota</taxon>
        <taxon>Viridiplantae</taxon>
        <taxon>Streptophyta</taxon>
        <taxon>Embryophyta</taxon>
        <taxon>Tracheophyta</taxon>
        <taxon>Spermatophyta</taxon>
        <taxon>Magnoliopsida</taxon>
        <taxon>eudicotyledons</taxon>
        <taxon>Gunneridae</taxon>
        <taxon>Pentapetalae</taxon>
        <taxon>rosids</taxon>
        <taxon>malvids</taxon>
        <taxon>Malvales</taxon>
        <taxon>Malvaceae</taxon>
        <taxon>Malvoideae</taxon>
        <taxon>Gossypium</taxon>
    </lineage>
</organism>
<evidence type="ECO:0000259" key="1">
    <source>
        <dbReference type="Pfam" id="PF22936"/>
    </source>
</evidence>
<reference evidence="2 3" key="1">
    <citation type="submission" date="2019-06" db="EMBL/GenBank/DDBJ databases">
        <title>WGS assembly of Gossypium darwinii.</title>
        <authorList>
            <person name="Chen Z.J."/>
            <person name="Sreedasyam A."/>
            <person name="Ando A."/>
            <person name="Song Q."/>
            <person name="De L."/>
            <person name="Hulse-Kemp A."/>
            <person name="Ding M."/>
            <person name="Ye W."/>
            <person name="Kirkbride R."/>
            <person name="Jenkins J."/>
            <person name="Plott C."/>
            <person name="Lovell J."/>
            <person name="Lin Y.-M."/>
            <person name="Vaughn R."/>
            <person name="Liu B."/>
            <person name="Li W."/>
            <person name="Simpson S."/>
            <person name="Scheffler B."/>
            <person name="Saski C."/>
            <person name="Grover C."/>
            <person name="Hu G."/>
            <person name="Conover J."/>
            <person name="Carlson J."/>
            <person name="Shu S."/>
            <person name="Boston L."/>
            <person name="Williams M."/>
            <person name="Peterson D."/>
            <person name="Mcgee K."/>
            <person name="Jones D."/>
            <person name="Wendel J."/>
            <person name="Stelly D."/>
            <person name="Grimwood J."/>
            <person name="Schmutz J."/>
        </authorList>
    </citation>
    <scope>NUCLEOTIDE SEQUENCE [LARGE SCALE GENOMIC DNA]</scope>
    <source>
        <strain evidence="2">1808015.09</strain>
    </source>
</reference>
<name>A0A5D2HJ58_GOSDA</name>
<dbReference type="Proteomes" id="UP000323506">
    <property type="component" value="Chromosome A01"/>
</dbReference>
<dbReference type="InterPro" id="IPR054722">
    <property type="entry name" value="PolX-like_BBD"/>
</dbReference>
<dbReference type="Pfam" id="PF22936">
    <property type="entry name" value="Pol_BBD"/>
    <property type="match status" value="1"/>
</dbReference>
<evidence type="ECO:0000313" key="2">
    <source>
        <dbReference type="EMBL" id="TYH30192.1"/>
    </source>
</evidence>
<proteinExistence type="predicted"/>
<sequence>MSTFLTDLKNITNVLYVPNIDRNLLSVGQLIEKGFKIIFEDKWCLIKDSKGRDVFKVKIKEKSFALNLMEEK</sequence>
<keyword evidence="3" id="KW-1185">Reference proteome</keyword>
<protein>
    <recommendedName>
        <fullName evidence="1">Retrovirus-related Pol polyprotein from transposon TNT 1-94-like beta-barrel domain-containing protein</fullName>
    </recommendedName>
</protein>
<dbReference type="EMBL" id="CM017688">
    <property type="protein sequence ID" value="TYH30192.1"/>
    <property type="molecule type" value="Genomic_DNA"/>
</dbReference>
<evidence type="ECO:0000313" key="3">
    <source>
        <dbReference type="Proteomes" id="UP000323506"/>
    </source>
</evidence>
<feature type="domain" description="Retrovirus-related Pol polyprotein from transposon TNT 1-94-like beta-barrel" evidence="1">
    <location>
        <begin position="9"/>
        <end position="35"/>
    </location>
</feature>